<dbReference type="Pfam" id="PF01391">
    <property type="entry name" value="Collagen"/>
    <property type="match status" value="6"/>
</dbReference>
<feature type="compositionally biased region" description="Gly residues" evidence="5">
    <location>
        <begin position="1064"/>
        <end position="1081"/>
    </location>
</feature>
<dbReference type="GO" id="GO:0005581">
    <property type="term" value="C:collagen trimer"/>
    <property type="evidence" value="ECO:0007669"/>
    <property type="project" value="UniProtKB-KW"/>
</dbReference>
<feature type="compositionally biased region" description="Basic and acidic residues" evidence="5">
    <location>
        <begin position="1"/>
        <end position="14"/>
    </location>
</feature>
<dbReference type="GO" id="GO:0031012">
    <property type="term" value="C:extracellular matrix"/>
    <property type="evidence" value="ECO:0007669"/>
    <property type="project" value="TreeGrafter"/>
</dbReference>
<feature type="compositionally biased region" description="Low complexity" evidence="5">
    <location>
        <begin position="862"/>
        <end position="871"/>
    </location>
</feature>
<feature type="compositionally biased region" description="Low complexity" evidence="5">
    <location>
        <begin position="1145"/>
        <end position="1159"/>
    </location>
</feature>
<feature type="compositionally biased region" description="Gly residues" evidence="5">
    <location>
        <begin position="455"/>
        <end position="466"/>
    </location>
</feature>
<feature type="compositionally biased region" description="Basic and acidic residues" evidence="5">
    <location>
        <begin position="1789"/>
        <end position="1798"/>
    </location>
</feature>
<feature type="compositionally biased region" description="Pro residues" evidence="5">
    <location>
        <begin position="709"/>
        <end position="718"/>
    </location>
</feature>
<evidence type="ECO:0000256" key="3">
    <source>
        <dbReference type="ARBA" id="ARBA00022530"/>
    </source>
</evidence>
<feature type="region of interest" description="Disordered" evidence="5">
    <location>
        <begin position="1703"/>
        <end position="1728"/>
    </location>
</feature>
<name>A0A8J5ZJB5_GALPY</name>
<feature type="compositionally biased region" description="Basic and acidic residues" evidence="5">
    <location>
        <begin position="518"/>
        <end position="537"/>
    </location>
</feature>
<dbReference type="OrthoDB" id="8939548at2759"/>
<evidence type="ECO:0000256" key="2">
    <source>
        <dbReference type="ARBA" id="ARBA00022525"/>
    </source>
</evidence>
<evidence type="ECO:0000256" key="4">
    <source>
        <dbReference type="ARBA" id="ARBA00023119"/>
    </source>
</evidence>
<keyword evidence="2" id="KW-0964">Secreted</keyword>
<feature type="compositionally biased region" description="Low complexity" evidence="5">
    <location>
        <begin position="70"/>
        <end position="84"/>
    </location>
</feature>
<feature type="compositionally biased region" description="Low complexity" evidence="5">
    <location>
        <begin position="293"/>
        <end position="304"/>
    </location>
</feature>
<dbReference type="GO" id="GO:0030020">
    <property type="term" value="F:extracellular matrix structural constituent conferring tensile strength"/>
    <property type="evidence" value="ECO:0007669"/>
    <property type="project" value="TreeGrafter"/>
</dbReference>
<feature type="compositionally biased region" description="Low complexity" evidence="5">
    <location>
        <begin position="357"/>
        <end position="391"/>
    </location>
</feature>
<feature type="compositionally biased region" description="Basic residues" evidence="5">
    <location>
        <begin position="1570"/>
        <end position="1579"/>
    </location>
</feature>
<dbReference type="GO" id="GO:0005615">
    <property type="term" value="C:extracellular space"/>
    <property type="evidence" value="ECO:0007669"/>
    <property type="project" value="TreeGrafter"/>
</dbReference>
<keyword evidence="8" id="KW-1185">Reference proteome</keyword>
<feature type="compositionally biased region" description="Basic and acidic residues" evidence="5">
    <location>
        <begin position="1111"/>
        <end position="1122"/>
    </location>
</feature>
<feature type="compositionally biased region" description="Pro residues" evidence="5">
    <location>
        <begin position="1194"/>
        <end position="1209"/>
    </location>
</feature>
<dbReference type="PANTHER" id="PTHR24023">
    <property type="entry name" value="COLLAGEN ALPHA"/>
    <property type="match status" value="1"/>
</dbReference>
<accession>A0A8J5ZJB5</accession>
<dbReference type="Gene3D" id="2.60.120.1000">
    <property type="match status" value="3"/>
</dbReference>
<feature type="region of interest" description="Disordered" evidence="5">
    <location>
        <begin position="140"/>
        <end position="435"/>
    </location>
</feature>
<dbReference type="InterPro" id="IPR050149">
    <property type="entry name" value="Collagen_superfamily"/>
</dbReference>
<organism evidence="7 8">
    <name type="scientific">Galemys pyrenaicus</name>
    <name type="common">Iberian desman</name>
    <name type="synonym">Pyrenean desman</name>
    <dbReference type="NCBI Taxonomy" id="202257"/>
    <lineage>
        <taxon>Eukaryota</taxon>
        <taxon>Metazoa</taxon>
        <taxon>Chordata</taxon>
        <taxon>Craniata</taxon>
        <taxon>Vertebrata</taxon>
        <taxon>Euteleostomi</taxon>
        <taxon>Mammalia</taxon>
        <taxon>Eutheria</taxon>
        <taxon>Laurasiatheria</taxon>
        <taxon>Eulipotyphla</taxon>
        <taxon>Talpidae</taxon>
        <taxon>Galemys</taxon>
    </lineage>
</organism>
<evidence type="ECO:0000313" key="7">
    <source>
        <dbReference type="EMBL" id="KAG8506084.1"/>
    </source>
</evidence>
<feature type="domain" description="Fibrillar collagen NC1" evidence="6">
    <location>
        <begin position="1352"/>
        <end position="1434"/>
    </location>
</feature>
<feature type="compositionally biased region" description="Low complexity" evidence="5">
    <location>
        <begin position="2303"/>
        <end position="2317"/>
    </location>
</feature>
<feature type="compositionally biased region" description="Low complexity" evidence="5">
    <location>
        <begin position="1225"/>
        <end position="1234"/>
    </location>
</feature>
<keyword evidence="3" id="KW-0272">Extracellular matrix</keyword>
<dbReference type="Proteomes" id="UP000700334">
    <property type="component" value="Unassembled WGS sequence"/>
</dbReference>
<feature type="compositionally biased region" description="Low complexity" evidence="5">
    <location>
        <begin position="691"/>
        <end position="707"/>
    </location>
</feature>
<feature type="compositionally biased region" description="Basic and acidic residues" evidence="5">
    <location>
        <begin position="1083"/>
        <end position="1092"/>
    </location>
</feature>
<feature type="compositionally biased region" description="Pro residues" evidence="5">
    <location>
        <begin position="1295"/>
        <end position="1311"/>
    </location>
</feature>
<feature type="region of interest" description="Disordered" evidence="5">
    <location>
        <begin position="60"/>
        <end position="96"/>
    </location>
</feature>
<feature type="compositionally biased region" description="Basic residues" evidence="5">
    <location>
        <begin position="2039"/>
        <end position="2048"/>
    </location>
</feature>
<feature type="region of interest" description="Disordered" evidence="5">
    <location>
        <begin position="1761"/>
        <end position="1842"/>
    </location>
</feature>
<evidence type="ECO:0000259" key="6">
    <source>
        <dbReference type="PROSITE" id="PS51461"/>
    </source>
</evidence>
<feature type="compositionally biased region" description="Gly residues" evidence="5">
    <location>
        <begin position="1999"/>
        <end position="2012"/>
    </location>
</feature>
<dbReference type="InterPro" id="IPR000885">
    <property type="entry name" value="Fib_collagen_C"/>
</dbReference>
<dbReference type="InterPro" id="IPR008160">
    <property type="entry name" value="Collagen"/>
</dbReference>
<dbReference type="Pfam" id="PF01410">
    <property type="entry name" value="COLFI"/>
    <property type="match status" value="3"/>
</dbReference>
<feature type="region of interest" description="Disordered" evidence="5">
    <location>
        <begin position="2167"/>
        <end position="2337"/>
    </location>
</feature>
<feature type="compositionally biased region" description="Low complexity" evidence="5">
    <location>
        <begin position="2238"/>
        <end position="2249"/>
    </location>
</feature>
<feature type="region of interest" description="Disordered" evidence="5">
    <location>
        <begin position="1"/>
        <end position="28"/>
    </location>
</feature>
<feature type="compositionally biased region" description="Basic and acidic residues" evidence="5">
    <location>
        <begin position="2250"/>
        <end position="2265"/>
    </location>
</feature>
<feature type="region of interest" description="Disordered" evidence="5">
    <location>
        <begin position="1923"/>
        <end position="1953"/>
    </location>
</feature>
<feature type="region of interest" description="Disordered" evidence="5">
    <location>
        <begin position="570"/>
        <end position="1333"/>
    </location>
</feature>
<proteinExistence type="predicted"/>
<dbReference type="EMBL" id="JAGFMF010012188">
    <property type="protein sequence ID" value="KAG8506084.1"/>
    <property type="molecule type" value="Genomic_DNA"/>
</dbReference>
<protein>
    <submittedName>
        <fullName evidence="7">Collagen alpha-1(V) chain</fullName>
    </submittedName>
</protein>
<feature type="region of interest" description="Disordered" evidence="5">
    <location>
        <begin position="1854"/>
        <end position="1904"/>
    </location>
</feature>
<feature type="compositionally biased region" description="Pro residues" evidence="5">
    <location>
        <begin position="1027"/>
        <end position="1045"/>
    </location>
</feature>
<evidence type="ECO:0000256" key="1">
    <source>
        <dbReference type="ARBA" id="ARBA00004613"/>
    </source>
</evidence>
<comment type="caution">
    <text evidence="7">The sequence shown here is derived from an EMBL/GenBank/DDBJ whole genome shotgun (WGS) entry which is preliminary data.</text>
</comment>
<feature type="compositionally biased region" description="Low complexity" evidence="5">
    <location>
        <begin position="1282"/>
        <end position="1294"/>
    </location>
</feature>
<sequence>MSGRADEAARRELHGAPGRRLHLGGGRLCSDCGMQSAGPAAQGAGQPCLLFSDRVIPAKKAPPERKAARVRPAPRAPSATPAPEASRRERAAVPGSRPFHTAGLAVRPLQTLCLPVLLAPGAPGAPLPGSALGRRGRARPVLLPSTHPSTVTERAGRLGSQGELGGGADGIRGLKGTKGEKGEDGFPGFKGDMGIKGDRGEIGPPGPRGEDGPEGPKGRGGPNGDPGPLGPPGEKAALDHGSPQPLSQGKLGVPGLPGYPGRQGPKGSIGFPGFPGANGEKGGRVSTAGLSHGVRGLRLGLRPGAPHPPLREPGRWPRPGAHVGPCRAARAQRGGGPPLRWALRLPPELGPSVLSLGPGRQGTPGKPGPRGQRGPTGPRGERGPWGITGKPGPKGPNGPQGPTGFPGPKGPPVSIESPVPQREEARAPLRPGRAEQTRSIARCLLCPGPQAHPGGPGVGLLPGRGVGLRAPPGSDLPRPAVSTVSAAESGRSGLKEPSPLLLPQGPPGKDGLPGHPGQRGETRGHPAPEPPAERESGRPGLRAARALAAPAAVVLGCFPARDPTLAAARTREVPAPPPGPQRPLSSQGFQGKTGPPGPPGVVGPQGPTGETGPMGERGHPGPPGPPGEQGLPGVAGKEGTKGDPGPAGIPGKDGPPGLRGFPGDRGLPGPVGALGLKGSEGPPGPPGPAGSPGERGPAGAAGPIGIPGRPGPQGPPGPAGEKGAPGEKGPQGPAGRDGLQGPVGLPGPAGPVGPPGEDGDKGEIGEPGQKGSKGDKGEQGPPGPTGPQGPIGQPGPSGADGEPGPRGQQGLFGQKGDEGSRGFPGPPGPVGLQGLPGPPGEKGETGDVGQMGPPGPPGPRGPSGSPGADGPQGPPGGIGNPGAVGEKGEPGETGESGLPGEGGPPGPKGERGEKGESGPSGAAGPPGPKGPPGDDGPKGSPVSTVRPGAGRRVLRLTPRPGPGTALSGRRARRGAACAETSLSFQGPVGFPGDPGPPGEPGPAGQDGPPGDKGDDGEAGQTGSPGPTGEPGPSGPPGKRGPPGPAGPEGRQGEKGAKVRSGGSSRRGGTGSRGGLGRGPGRWPGREHQEQGQHHRPRARGPVLDPPPCRRLGVEDGTEKEGRWAGSSMARPAWRGPGGWGTPCRPAGLLQGEAGLEGPPGKTGPIGPQGAPGKPGPDGLRGIPGPVGEQGLPGSPGPDGPPGPLGPPGLPGLKGDSGPKGEKGHPGLIGLIGPPGEQGEKGDRGLPGPQGSSGPKGEQGIAGPSGPIGPPGFPGLPGPPGPKGAKGSSETRPSCRPYPAPPPPPRSSPQGPPGEVIQPLPIQASRTRRNIDASQLLDEAEGDSYVDYADGMEEVFGSLNSLKLEIEQMKRPLGTQQNPARTCKDLQLCHPDFPDGEYWVDPNQGCSGDSFKVYCNFTGGGATCVFPDKKSEGAVLGVQRAKAEAPPAQQRVRVTVCCGDTLLPGDTRQGHSPREGPRTATAHDGACRAWALCPQGAAGPGCTVWRAGGVSKMARWPKERPSTWYSQYKRGALVSGAAGRAAGTALHGLTPASRCPCSAHDAAVRPPATHTRGRSGRWRPKPAGGQTAGPGRSSLLQGPAAHSCTWLHAAAGVSTVGPGRPTCWPARPPRTPSTRAAELPGAGWPRATVAARAWTAAPCPGPGVALCPLLAEQAALPGPRNPMPLPQIDPSPRVSAPGCMGSGVRDPPRTAWPRSPLVPPPLPGHAEGRAPPEALAAALTLTPSVVHPSTALCSLAATRTGHGLEARQASPPRHPPAPSARLREAPGTQKDLRAPREAGRCAAGGQWPQARPPRARPSRSDYKTPPAAPRRPQRPSAGWGVLGADTRVTDIPCSVRLSMESRDRRGGTVPAEEMGSARQAACGQPRAPPSGPRSHRGSGSHPLRPLGAGLRSFCVQHAAGLPLRTPLLSQSPPRSARQHSRWVPPPTGPPRAERAAAGLCVSAALGTGWVGVAGAGRSILWTPSGPPASGGVHAALPGSQGQGPGRRGGGQPGGRETASLGRRGGRVGFLEEAAREGSRRRSRRRRGRWQARSSAVAWAQAADEGATARPGPALSPLSPQLSYVDAEGSPVGVVQMTFLRLLSASAQQNITYNCYQSVAWQDAATGGYDKALRFLGSNDEEMSHDNSPYIRALVDGCAVSARPAARTTCPDAVAGGPRRDGGRPSCAGTGVAAWGRESARSSGPSTGPAPARGSPRDRARRTAGPPALGPLRESRRGRALAGGVLAALRGPARDRGAGPVSTHRETPSAARMGGRLPEEGHLGPGEPGRAPTASPRASGGEAGLSRPLARAPSPLPASVFPHAAQSPAPTCPGAAPQAAGTCQTELAGLRGRGALRGGRGQAPRAHTGTSTPGLHSRGAGHPDSCDVHSPGLPGPPPEGVFGDTLPEALCWGAAAPPRGPSGHSPGQLRRWPGCPPAAVPPPTCRPRGCSQQGRGSRAPPAPPSPAPLPPQTKKGYQKTVLEIDTPRVEQVPIVDIMFNDFGEAAQKFGFEVGPACFLG</sequence>
<feature type="compositionally biased region" description="Low complexity" evidence="5">
    <location>
        <begin position="602"/>
        <end position="614"/>
    </location>
</feature>
<feature type="compositionally biased region" description="Pro residues" evidence="5">
    <location>
        <begin position="1266"/>
        <end position="1281"/>
    </location>
</feature>
<feature type="region of interest" description="Disordered" evidence="5">
    <location>
        <begin position="1983"/>
        <end position="2049"/>
    </location>
</feature>
<feature type="compositionally biased region" description="Pro residues" evidence="5">
    <location>
        <begin position="2458"/>
        <end position="2469"/>
    </location>
</feature>
<feature type="region of interest" description="Disordered" evidence="5">
    <location>
        <begin position="2352"/>
        <end position="2475"/>
    </location>
</feature>
<feature type="compositionally biased region" description="Low complexity" evidence="5">
    <location>
        <begin position="497"/>
        <end position="510"/>
    </location>
</feature>
<feature type="compositionally biased region" description="Basic and acidic residues" evidence="5">
    <location>
        <begin position="208"/>
        <end position="217"/>
    </location>
</feature>
<feature type="compositionally biased region" description="Low complexity" evidence="5">
    <location>
        <begin position="719"/>
        <end position="743"/>
    </location>
</feature>
<gene>
    <name evidence="7" type="ORF">J0S82_002205</name>
</gene>
<feature type="compositionally biased region" description="Pro residues" evidence="5">
    <location>
        <begin position="2432"/>
        <end position="2443"/>
    </location>
</feature>
<keyword evidence="4 7" id="KW-0176">Collagen</keyword>
<dbReference type="PANTHER" id="PTHR24023:SF1095">
    <property type="entry name" value="EGF-LIKE DOMAIN-CONTAINING PROTEIN"/>
    <property type="match status" value="1"/>
</dbReference>
<feature type="region of interest" description="Disordered" evidence="5">
    <location>
        <begin position="455"/>
        <end position="539"/>
    </location>
</feature>
<feature type="region of interest" description="Disordered" evidence="5">
    <location>
        <begin position="1560"/>
        <end position="1596"/>
    </location>
</feature>
<comment type="subcellular location">
    <subcellularLocation>
        <location evidence="1">Secreted</location>
    </subcellularLocation>
</comment>
<evidence type="ECO:0000256" key="5">
    <source>
        <dbReference type="SAM" id="MobiDB-lite"/>
    </source>
</evidence>
<dbReference type="SMART" id="SM00038">
    <property type="entry name" value="COLFI"/>
    <property type="match status" value="2"/>
</dbReference>
<dbReference type="GO" id="GO:0030198">
    <property type="term" value="P:extracellular matrix organization"/>
    <property type="evidence" value="ECO:0007669"/>
    <property type="project" value="TreeGrafter"/>
</dbReference>
<reference evidence="7" key="1">
    <citation type="journal article" date="2021" name="Evol. Appl.">
        <title>The genome of the Pyrenean desman and the effects of bottlenecks and inbreeding on the genomic landscape of an endangered species.</title>
        <authorList>
            <person name="Escoda L."/>
            <person name="Castresana J."/>
        </authorList>
    </citation>
    <scope>NUCLEOTIDE SEQUENCE</scope>
    <source>
        <strain evidence="7">IBE-C5619</strain>
    </source>
</reference>
<feature type="compositionally biased region" description="Basic and acidic residues" evidence="5">
    <location>
        <begin position="421"/>
        <end position="435"/>
    </location>
</feature>
<evidence type="ECO:0000313" key="8">
    <source>
        <dbReference type="Proteomes" id="UP000700334"/>
    </source>
</evidence>
<dbReference type="PROSITE" id="PS51461">
    <property type="entry name" value="NC1_FIB"/>
    <property type="match status" value="1"/>
</dbReference>